<evidence type="ECO:0000256" key="1">
    <source>
        <dbReference type="ARBA" id="ARBA00007812"/>
    </source>
</evidence>
<dbReference type="Gene3D" id="3.40.50.970">
    <property type="match status" value="1"/>
</dbReference>
<feature type="domain" description="Thiamine pyrophosphate enzyme N-terminal TPP-binding" evidence="2">
    <location>
        <begin position="83"/>
        <end position="140"/>
    </location>
</feature>
<dbReference type="AlphaFoldDB" id="A0A5N5WJL4"/>
<dbReference type="GO" id="GO:0050660">
    <property type="term" value="F:flavin adenine dinucleotide binding"/>
    <property type="evidence" value="ECO:0007669"/>
    <property type="project" value="TreeGrafter"/>
</dbReference>
<dbReference type="EMBL" id="ML732375">
    <property type="protein sequence ID" value="KAB8068741.1"/>
    <property type="molecule type" value="Genomic_DNA"/>
</dbReference>
<dbReference type="PANTHER" id="PTHR18968:SF164">
    <property type="entry name" value="PYRUVATE DECARBOXYLASE"/>
    <property type="match status" value="1"/>
</dbReference>
<dbReference type="GO" id="GO:0009099">
    <property type="term" value="P:L-valine biosynthetic process"/>
    <property type="evidence" value="ECO:0007669"/>
    <property type="project" value="TreeGrafter"/>
</dbReference>
<sequence>MTESGRKGRRTLTTAAEGFFEELTQAGVTHCFVNLGSDYPAMLDAMIKAKQGAIRRILLCGCRFTSRQESSLGSLTSSLARRNVALSAALRYAQVKGHPQCVIAHVGCGNLAMGQSMHNASVSRVPVLCFTSLSPFAQNGELLGVQDRIHSVVTGRPRSGSDYPPV</sequence>
<gene>
    <name evidence="3" type="ORF">BDV29DRAFT_162097</name>
</gene>
<dbReference type="GO" id="GO:0005948">
    <property type="term" value="C:acetolactate synthase complex"/>
    <property type="evidence" value="ECO:0007669"/>
    <property type="project" value="TreeGrafter"/>
</dbReference>
<organism evidence="3 4">
    <name type="scientific">Aspergillus leporis</name>
    <dbReference type="NCBI Taxonomy" id="41062"/>
    <lineage>
        <taxon>Eukaryota</taxon>
        <taxon>Fungi</taxon>
        <taxon>Dikarya</taxon>
        <taxon>Ascomycota</taxon>
        <taxon>Pezizomycotina</taxon>
        <taxon>Eurotiomycetes</taxon>
        <taxon>Eurotiomycetidae</taxon>
        <taxon>Eurotiales</taxon>
        <taxon>Aspergillaceae</taxon>
        <taxon>Aspergillus</taxon>
        <taxon>Aspergillus subgen. Circumdati</taxon>
    </lineage>
</organism>
<reference evidence="3 4" key="1">
    <citation type="submission" date="2019-04" db="EMBL/GenBank/DDBJ databases">
        <title>Friends and foes A comparative genomics study of 23 Aspergillus species from section Flavi.</title>
        <authorList>
            <consortium name="DOE Joint Genome Institute"/>
            <person name="Kjaerbolling I."/>
            <person name="Vesth T."/>
            <person name="Frisvad J.C."/>
            <person name="Nybo J.L."/>
            <person name="Theobald S."/>
            <person name="Kildgaard S."/>
            <person name="Isbrandt T."/>
            <person name="Kuo A."/>
            <person name="Sato A."/>
            <person name="Lyhne E.K."/>
            <person name="Kogle M.E."/>
            <person name="Wiebenga A."/>
            <person name="Kun R.S."/>
            <person name="Lubbers R.J."/>
            <person name="Makela M.R."/>
            <person name="Barry K."/>
            <person name="Chovatia M."/>
            <person name="Clum A."/>
            <person name="Daum C."/>
            <person name="Haridas S."/>
            <person name="He G."/>
            <person name="LaButti K."/>
            <person name="Lipzen A."/>
            <person name="Mondo S."/>
            <person name="Riley R."/>
            <person name="Salamov A."/>
            <person name="Simmons B.A."/>
            <person name="Magnuson J.K."/>
            <person name="Henrissat B."/>
            <person name="Mortensen U.H."/>
            <person name="Larsen T.O."/>
            <person name="Devries R.P."/>
            <person name="Grigoriev I.V."/>
            <person name="Machida M."/>
            <person name="Baker S.E."/>
            <person name="Andersen M.R."/>
        </authorList>
    </citation>
    <scope>NUCLEOTIDE SEQUENCE [LARGE SCALE GENOMIC DNA]</scope>
    <source>
        <strain evidence="3 4">CBS 151.66</strain>
    </source>
</reference>
<evidence type="ECO:0000313" key="3">
    <source>
        <dbReference type="EMBL" id="KAB8068741.1"/>
    </source>
</evidence>
<dbReference type="GO" id="GO:0003984">
    <property type="term" value="F:acetolactate synthase activity"/>
    <property type="evidence" value="ECO:0007669"/>
    <property type="project" value="TreeGrafter"/>
</dbReference>
<dbReference type="InterPro" id="IPR012001">
    <property type="entry name" value="Thiamin_PyroP_enz_TPP-bd_dom"/>
</dbReference>
<dbReference type="Proteomes" id="UP000326565">
    <property type="component" value="Unassembled WGS sequence"/>
</dbReference>
<dbReference type="Pfam" id="PF02776">
    <property type="entry name" value="TPP_enzyme_N"/>
    <property type="match status" value="1"/>
</dbReference>
<dbReference type="InterPro" id="IPR045229">
    <property type="entry name" value="TPP_enz"/>
</dbReference>
<dbReference type="GO" id="GO:0005739">
    <property type="term" value="C:mitochondrion"/>
    <property type="evidence" value="ECO:0007669"/>
    <property type="project" value="TreeGrafter"/>
</dbReference>
<evidence type="ECO:0000259" key="2">
    <source>
        <dbReference type="Pfam" id="PF02776"/>
    </source>
</evidence>
<name>A0A5N5WJL4_9EURO</name>
<evidence type="ECO:0000313" key="4">
    <source>
        <dbReference type="Proteomes" id="UP000326565"/>
    </source>
</evidence>
<dbReference type="CDD" id="cd07035">
    <property type="entry name" value="TPP_PYR_POX_like"/>
    <property type="match status" value="1"/>
</dbReference>
<dbReference type="InterPro" id="IPR029061">
    <property type="entry name" value="THDP-binding"/>
</dbReference>
<accession>A0A5N5WJL4</accession>
<protein>
    <recommendedName>
        <fullName evidence="2">Thiamine pyrophosphate enzyme N-terminal TPP-binding domain-containing protein</fullName>
    </recommendedName>
</protein>
<comment type="similarity">
    <text evidence="1">Belongs to the TPP enzyme family.</text>
</comment>
<dbReference type="GO" id="GO:0009097">
    <property type="term" value="P:isoleucine biosynthetic process"/>
    <property type="evidence" value="ECO:0007669"/>
    <property type="project" value="TreeGrafter"/>
</dbReference>
<dbReference type="SUPFAM" id="SSF52518">
    <property type="entry name" value="Thiamin diphosphate-binding fold (THDP-binding)"/>
    <property type="match status" value="1"/>
</dbReference>
<dbReference type="OrthoDB" id="2867507at2759"/>
<proteinExistence type="inferred from homology"/>
<dbReference type="GO" id="GO:0030976">
    <property type="term" value="F:thiamine pyrophosphate binding"/>
    <property type="evidence" value="ECO:0007669"/>
    <property type="project" value="InterPro"/>
</dbReference>
<dbReference type="PANTHER" id="PTHR18968">
    <property type="entry name" value="THIAMINE PYROPHOSPHATE ENZYMES"/>
    <property type="match status" value="1"/>
</dbReference>
<keyword evidence="4" id="KW-1185">Reference proteome</keyword>